<evidence type="ECO:0000256" key="1">
    <source>
        <dbReference type="SAM" id="SignalP"/>
    </source>
</evidence>
<sequence>MARIAVIFGVVRLVRTTSIVLCTLLERGRASTLKYLVGDEIQQKGHFNIFCLPMKGRPEREAPYWLLTPGIKAWPQLSREVGAVLPSGPISCQ</sequence>
<gene>
    <name evidence="2" type="ORF">TNCT_301591</name>
</gene>
<proteinExistence type="predicted"/>
<accession>A0A8X6GWR7</accession>
<evidence type="ECO:0008006" key="4">
    <source>
        <dbReference type="Google" id="ProtNLM"/>
    </source>
</evidence>
<feature type="chain" id="PRO_5036501221" description="Secreted protein" evidence="1">
    <location>
        <begin position="17"/>
        <end position="93"/>
    </location>
</feature>
<protein>
    <recommendedName>
        <fullName evidence="4">Secreted protein</fullName>
    </recommendedName>
</protein>
<reference evidence="2" key="1">
    <citation type="submission" date="2020-07" db="EMBL/GenBank/DDBJ databases">
        <title>Multicomponent nature underlies the extraordinary mechanical properties of spider dragline silk.</title>
        <authorList>
            <person name="Kono N."/>
            <person name="Nakamura H."/>
            <person name="Mori M."/>
            <person name="Yoshida Y."/>
            <person name="Ohtoshi R."/>
            <person name="Malay A.D."/>
            <person name="Moran D.A.P."/>
            <person name="Tomita M."/>
            <person name="Numata K."/>
            <person name="Arakawa K."/>
        </authorList>
    </citation>
    <scope>NUCLEOTIDE SEQUENCE</scope>
</reference>
<dbReference type="EMBL" id="BMAO01036427">
    <property type="protein sequence ID" value="GFR10580.1"/>
    <property type="molecule type" value="Genomic_DNA"/>
</dbReference>
<keyword evidence="3" id="KW-1185">Reference proteome</keyword>
<comment type="caution">
    <text evidence="2">The sequence shown here is derived from an EMBL/GenBank/DDBJ whole genome shotgun (WGS) entry which is preliminary data.</text>
</comment>
<feature type="signal peptide" evidence="1">
    <location>
        <begin position="1"/>
        <end position="16"/>
    </location>
</feature>
<keyword evidence="1" id="KW-0732">Signal</keyword>
<evidence type="ECO:0000313" key="3">
    <source>
        <dbReference type="Proteomes" id="UP000887116"/>
    </source>
</evidence>
<evidence type="ECO:0000313" key="2">
    <source>
        <dbReference type="EMBL" id="GFR10580.1"/>
    </source>
</evidence>
<name>A0A8X6GWR7_TRICU</name>
<dbReference type="Proteomes" id="UP000887116">
    <property type="component" value="Unassembled WGS sequence"/>
</dbReference>
<organism evidence="2 3">
    <name type="scientific">Trichonephila clavata</name>
    <name type="common">Joro spider</name>
    <name type="synonym">Nephila clavata</name>
    <dbReference type="NCBI Taxonomy" id="2740835"/>
    <lineage>
        <taxon>Eukaryota</taxon>
        <taxon>Metazoa</taxon>
        <taxon>Ecdysozoa</taxon>
        <taxon>Arthropoda</taxon>
        <taxon>Chelicerata</taxon>
        <taxon>Arachnida</taxon>
        <taxon>Araneae</taxon>
        <taxon>Araneomorphae</taxon>
        <taxon>Entelegynae</taxon>
        <taxon>Araneoidea</taxon>
        <taxon>Nephilidae</taxon>
        <taxon>Trichonephila</taxon>
    </lineage>
</organism>
<dbReference type="AlphaFoldDB" id="A0A8X6GWR7"/>